<protein>
    <submittedName>
        <fullName evidence="2">Acetyltransferase</fullName>
    </submittedName>
</protein>
<dbReference type="Gene3D" id="3.40.630.30">
    <property type="match status" value="1"/>
</dbReference>
<accession>L0KH30</accession>
<dbReference type="KEGG" id="mam:Mesau_00889"/>
<name>L0KH30_MESAW</name>
<dbReference type="InterPro" id="IPR016181">
    <property type="entry name" value="Acyl_CoA_acyltransferase"/>
</dbReference>
<dbReference type="GO" id="GO:0016747">
    <property type="term" value="F:acyltransferase activity, transferring groups other than amino-acyl groups"/>
    <property type="evidence" value="ECO:0007669"/>
    <property type="project" value="InterPro"/>
</dbReference>
<proteinExistence type="predicted"/>
<reference evidence="3" key="1">
    <citation type="submission" date="2012-02" db="EMBL/GenBank/DDBJ databases">
        <title>Complete sequence of Mesorhizobium australicum WSM2073.</title>
        <authorList>
            <person name="Lucas S."/>
            <person name="Han J."/>
            <person name="Lapidus A."/>
            <person name="Cheng J.-F."/>
            <person name="Goodwin L."/>
            <person name="Pitluck S."/>
            <person name="Peters L."/>
            <person name="Gu W."/>
            <person name="Detter J.C."/>
            <person name="Han C."/>
            <person name="Tapia R."/>
            <person name="Land M."/>
            <person name="Hauser L."/>
            <person name="Kyrpides N."/>
            <person name="Ivanova N."/>
            <person name="Pagani I."/>
            <person name="Reeve W.G."/>
            <person name="Howieson J.G."/>
            <person name="Tiwari R.P."/>
            <person name="O'Hara G.W."/>
            <person name="Atkins C.A."/>
            <person name="Ronson C.W."/>
            <person name="Nandasena K.G."/>
            <person name="Woyke T."/>
        </authorList>
    </citation>
    <scope>NUCLEOTIDE SEQUENCE [LARGE SCALE GENOMIC DNA]</scope>
    <source>
        <strain evidence="3">LMG 24608 / HAMBI 3006 / WSM2073</strain>
    </source>
</reference>
<dbReference type="EMBL" id="CP003358">
    <property type="protein sequence ID" value="AGB43373.1"/>
    <property type="molecule type" value="Genomic_DNA"/>
</dbReference>
<feature type="domain" description="N-acetyltransferase" evidence="1">
    <location>
        <begin position="18"/>
        <end position="170"/>
    </location>
</feature>
<keyword evidence="3" id="KW-1185">Reference proteome</keyword>
<sequence>MNPVSKPAGWVRAAGLGLIFRPMTEIDLPFLARVYASTRAEELTLTSWNEAQKAAFLDMQFQAQHAHYQKYYPNADWLVMMYEGSDIGRLYIERWPSEHRIIDITFLPAFRGKGFGKALLADLIDEAGAVGKAVSIHVEKHNPAMRLYLRLGFTVAEDKGVYDLMLRPPS</sequence>
<dbReference type="PROSITE" id="PS51186">
    <property type="entry name" value="GNAT"/>
    <property type="match status" value="1"/>
</dbReference>
<dbReference type="AlphaFoldDB" id="L0KH30"/>
<keyword evidence="2" id="KW-0808">Transferase</keyword>
<dbReference type="GeneID" id="90988410"/>
<dbReference type="RefSeq" id="WP_015314845.1">
    <property type="nucleotide sequence ID" value="NC_019973.1"/>
</dbReference>
<dbReference type="InterPro" id="IPR000182">
    <property type="entry name" value="GNAT_dom"/>
</dbReference>
<dbReference type="CDD" id="cd04301">
    <property type="entry name" value="NAT_SF"/>
    <property type="match status" value="1"/>
</dbReference>
<evidence type="ECO:0000259" key="1">
    <source>
        <dbReference type="PROSITE" id="PS51186"/>
    </source>
</evidence>
<dbReference type="Proteomes" id="UP000010998">
    <property type="component" value="Chromosome"/>
</dbReference>
<dbReference type="Pfam" id="PF00583">
    <property type="entry name" value="Acetyltransf_1"/>
    <property type="match status" value="1"/>
</dbReference>
<dbReference type="STRING" id="754035.Mesau_00889"/>
<dbReference type="HOGENOM" id="CLU_013985_22_0_5"/>
<dbReference type="SUPFAM" id="SSF55729">
    <property type="entry name" value="Acyl-CoA N-acyltransferases (Nat)"/>
    <property type="match status" value="1"/>
</dbReference>
<dbReference type="eggNOG" id="COG0456">
    <property type="taxonomic scope" value="Bacteria"/>
</dbReference>
<evidence type="ECO:0000313" key="3">
    <source>
        <dbReference type="Proteomes" id="UP000010998"/>
    </source>
</evidence>
<evidence type="ECO:0000313" key="2">
    <source>
        <dbReference type="EMBL" id="AGB43373.1"/>
    </source>
</evidence>
<organism evidence="2 3">
    <name type="scientific">Mesorhizobium australicum (strain HAMBI 3006 / LMG 24608 / WSM2073)</name>
    <dbReference type="NCBI Taxonomy" id="754035"/>
    <lineage>
        <taxon>Bacteria</taxon>
        <taxon>Pseudomonadati</taxon>
        <taxon>Pseudomonadota</taxon>
        <taxon>Alphaproteobacteria</taxon>
        <taxon>Hyphomicrobiales</taxon>
        <taxon>Phyllobacteriaceae</taxon>
        <taxon>Mesorhizobium</taxon>
    </lineage>
</organism>
<gene>
    <name evidence="2" type="ordered locus">Mesau_00889</name>
</gene>